<dbReference type="InterPro" id="IPR036322">
    <property type="entry name" value="WD40_repeat_dom_sf"/>
</dbReference>
<dbReference type="PROSITE" id="PS00678">
    <property type="entry name" value="WD_REPEATS_1"/>
    <property type="match status" value="1"/>
</dbReference>
<dbReference type="PANTHER" id="PTHR45589">
    <property type="entry name" value="WD REPEAT DOMAIN 62, ISOFORM G"/>
    <property type="match status" value="1"/>
</dbReference>
<keyword evidence="1 3" id="KW-0853">WD repeat</keyword>
<dbReference type="SMART" id="SM00320">
    <property type="entry name" value="WD40"/>
    <property type="match status" value="11"/>
</dbReference>
<dbReference type="SUPFAM" id="SSF50998">
    <property type="entry name" value="Quinoprotein alcohol dehydrogenase-like"/>
    <property type="match status" value="2"/>
</dbReference>
<dbReference type="PROSITE" id="PS50082">
    <property type="entry name" value="WD_REPEATS_2"/>
    <property type="match status" value="3"/>
</dbReference>
<dbReference type="InterPro" id="IPR019775">
    <property type="entry name" value="WD40_repeat_CS"/>
</dbReference>
<evidence type="ECO:0000256" key="2">
    <source>
        <dbReference type="ARBA" id="ARBA00022737"/>
    </source>
</evidence>
<keyword evidence="2" id="KW-0677">Repeat</keyword>
<dbReference type="Pfam" id="PF13517">
    <property type="entry name" value="FG-GAP_3"/>
    <property type="match status" value="1"/>
</dbReference>
<proteinExistence type="predicted"/>
<evidence type="ECO:0000259" key="4">
    <source>
        <dbReference type="Pfam" id="PF23722"/>
    </source>
</evidence>
<dbReference type="Pfam" id="PF23722">
    <property type="entry name" value="Beta-sand_DEX1"/>
    <property type="match status" value="1"/>
</dbReference>
<dbReference type="InterPro" id="IPR011047">
    <property type="entry name" value="Quinoprotein_ADH-like_sf"/>
</dbReference>
<organism evidence="5 6">
    <name type="scientific">Actinidia rufa</name>
    <dbReference type="NCBI Taxonomy" id="165716"/>
    <lineage>
        <taxon>Eukaryota</taxon>
        <taxon>Viridiplantae</taxon>
        <taxon>Streptophyta</taxon>
        <taxon>Embryophyta</taxon>
        <taxon>Tracheophyta</taxon>
        <taxon>Spermatophyta</taxon>
        <taxon>Magnoliopsida</taxon>
        <taxon>eudicotyledons</taxon>
        <taxon>Gunneridae</taxon>
        <taxon>Pentapetalae</taxon>
        <taxon>asterids</taxon>
        <taxon>Ericales</taxon>
        <taxon>Actinidiaceae</taxon>
        <taxon>Actinidia</taxon>
    </lineage>
</organism>
<evidence type="ECO:0000256" key="3">
    <source>
        <dbReference type="PROSITE-ProRule" id="PRU00221"/>
    </source>
</evidence>
<protein>
    <submittedName>
        <fullName evidence="5">Defective in exine formation protein</fullName>
    </submittedName>
</protein>
<evidence type="ECO:0000313" key="6">
    <source>
        <dbReference type="Proteomes" id="UP000585474"/>
    </source>
</evidence>
<dbReference type="EMBL" id="BJWL01000003">
    <property type="protein sequence ID" value="GFY83739.1"/>
    <property type="molecule type" value="Genomic_DNA"/>
</dbReference>
<evidence type="ECO:0000313" key="5">
    <source>
        <dbReference type="EMBL" id="GFY83739.1"/>
    </source>
</evidence>
<sequence>MAEIQGAVVAADINDDGKIELVTTDTHGNVAAWTAQGKEIWEAHVNSLVPQGPTIGDVDGDGQTDVVVPTLSGNIYVLRGKDGSNVRPYPYRTNGRVMNQVLLVDLSKRREKKKGLTIVTTSFDGYLYLIDGSTSCGDVVDIGESSYSMVLADNVDGGDDLDLIAWRSHNQGRNNVGNRINREGIHVSQSSRAFCDEEGKNFWVEIEIVDRYRVPSGSQAPYSVTGFLSKMRPNRKLKKPDSLPKLMLKEVVGLTTKNANGLASNISSPNCVYVAGCTVVVYNVELDTQSHLVVSNRMPKPLSCVTMSNDGSFVAAGESGHHPAVLVWDCASMALLSELKSHQYGVACTAFSPDGKHLVSVGFSRDGYICLWDWRSGMLVTKVKACSSCSSVESVGFSSDAKFIVTAGKKHLKFWNVGSSIRTRANAGVKSLALNGKPINLGHHKGGSFIAVTSPILTNSSLVNLDQAGEILPIYALTDTGVLCLLHSGLSIQNSVELKVKKAFALSVSDKLIACACNNGVVKLFTIGPLKYSGSLLYPHIKRCKKADEMDCHGKVSNEELKLLSTLPHAIGCQFSTSKRLVVVYGDQSLFIWDIQDVDKATRCCVLASHDASVWDIINLPCENMHGPSLACAARGCSGGVSFATCSSDGTIRLWDLASQPVSSMNDPPIATNCNLLSTEAVKATCVVSAGIFERDSVELGISAPGFRSMAISSDGKYLAAGDCQGNLHIYNLYTSEYTCFQETHDSDILSLSFSLSSKKDVFSEEILERHYFLASGGRDQIIRLYDVKRNFDVIGSVDDHSAAVTSVKLTSDGCKILSCSADRSLVFRDVAVTGTDCKISRHNNQMATYGTVCDIAVDPNMEVAVTVGQVNVDPSCSFLVCSYSNRSICMYDFFTGEIVARAVGHGEVINGIIFLPDCKHIVSVAGDGCIFVWEVPAPLSSKMLQKIKENSRPFLPTSIVQPVSLSQIKFHEEDAHQCSINPEEVTMPKKSNPVSQRMFGQGGDLRETSAFKFSISRLPKWAQAKVTSPQIMPKGPDYTSPQEELHIGQALAHHSYCLFGFSKFPRVLGNEGHEDAGDSSNNGFYAATDPAVSASRISGGLEINNASAWQEEVVSEVSGLFHSETTESRVQAIKDSASCLKSQGMDPFKWSLGNLSARLKMGERKSSARRSYSAQFVLCQELSGHKKPFETPIRDFGGESVKRGKEATEDSSVLVLEESQRIETSKQDLNNFMPELLCLTGILSQSDSDDCSSMDNAENLELLKVRDQQKCNLEGYEKQNTVIACKEALLNLDNAADNLLQLFSRLGILSNREEISGGSEAQLYSEAIEKLPSIAKKVHAVAKLVESTCNPGGKTEVGISSFEPLLGTFAESVSQRVVELLKQNSNTL</sequence>
<dbReference type="InterPro" id="IPR056376">
    <property type="entry name" value="DEX1_C"/>
</dbReference>
<dbReference type="Proteomes" id="UP000585474">
    <property type="component" value="Unassembled WGS sequence"/>
</dbReference>
<dbReference type="Pfam" id="PF00400">
    <property type="entry name" value="WD40"/>
    <property type="match status" value="5"/>
</dbReference>
<accession>A0A7J0ED01</accession>
<feature type="domain" description="DEX1 C-terminal" evidence="4">
    <location>
        <begin position="184"/>
        <end position="229"/>
    </location>
</feature>
<dbReference type="OrthoDB" id="6154712at2759"/>
<feature type="repeat" description="WD" evidence="3">
    <location>
        <begin position="643"/>
        <end position="665"/>
    </location>
</feature>
<dbReference type="Gene3D" id="2.130.10.10">
    <property type="entry name" value="YVTN repeat-like/Quinoprotein amine dehydrogenase"/>
    <property type="match status" value="5"/>
</dbReference>
<feature type="repeat" description="WD" evidence="3">
    <location>
        <begin position="903"/>
        <end position="936"/>
    </location>
</feature>
<name>A0A7J0ED01_9ERIC</name>
<keyword evidence="6" id="KW-1185">Reference proteome</keyword>
<dbReference type="SUPFAM" id="SSF50978">
    <property type="entry name" value="WD40 repeat-like"/>
    <property type="match status" value="1"/>
</dbReference>
<feature type="repeat" description="WD" evidence="3">
    <location>
        <begin position="339"/>
        <end position="382"/>
    </location>
</feature>
<dbReference type="InterPro" id="IPR052779">
    <property type="entry name" value="WDR62"/>
</dbReference>
<dbReference type="InterPro" id="IPR015943">
    <property type="entry name" value="WD40/YVTN_repeat-like_dom_sf"/>
</dbReference>
<gene>
    <name evidence="5" type="ORF">Acr_03g0005130</name>
</gene>
<comment type="caution">
    <text evidence="5">The sequence shown here is derived from an EMBL/GenBank/DDBJ whole genome shotgun (WGS) entry which is preliminary data.</text>
</comment>
<reference evidence="5 6" key="1">
    <citation type="submission" date="2019-07" db="EMBL/GenBank/DDBJ databases">
        <title>De Novo Assembly of kiwifruit Actinidia rufa.</title>
        <authorList>
            <person name="Sugita-Konishi S."/>
            <person name="Sato K."/>
            <person name="Mori E."/>
            <person name="Abe Y."/>
            <person name="Kisaki G."/>
            <person name="Hamano K."/>
            <person name="Suezawa K."/>
            <person name="Otani M."/>
            <person name="Fukuda T."/>
            <person name="Manabe T."/>
            <person name="Gomi K."/>
            <person name="Tabuchi M."/>
            <person name="Akimitsu K."/>
            <person name="Kataoka I."/>
        </authorList>
    </citation>
    <scope>NUCLEOTIDE SEQUENCE [LARGE SCALE GENOMIC DNA]</scope>
    <source>
        <strain evidence="6">cv. Fuchu</strain>
    </source>
</reference>
<dbReference type="InterPro" id="IPR013517">
    <property type="entry name" value="FG-GAP"/>
</dbReference>
<dbReference type="InterPro" id="IPR001680">
    <property type="entry name" value="WD40_rpt"/>
</dbReference>
<evidence type="ECO:0000256" key="1">
    <source>
        <dbReference type="ARBA" id="ARBA00022574"/>
    </source>
</evidence>
<dbReference type="PANTHER" id="PTHR45589:SF1">
    <property type="entry name" value="WD REPEAT DOMAIN 62, ISOFORM G"/>
    <property type="match status" value="1"/>
</dbReference>